<dbReference type="InterPro" id="IPR011037">
    <property type="entry name" value="Pyrv_Knase-like_insert_dom_sf"/>
</dbReference>
<dbReference type="EMBL" id="VTOX01000007">
    <property type="protein sequence ID" value="NKE67719.1"/>
    <property type="molecule type" value="Genomic_DNA"/>
</dbReference>
<proteinExistence type="predicted"/>
<dbReference type="AlphaFoldDB" id="A0A7X6I7Y6"/>
<dbReference type="Proteomes" id="UP000521868">
    <property type="component" value="Unassembled WGS sequence"/>
</dbReference>
<dbReference type="GO" id="GO:0003824">
    <property type="term" value="F:catalytic activity"/>
    <property type="evidence" value="ECO:0007669"/>
    <property type="project" value="InterPro"/>
</dbReference>
<reference evidence="2 3" key="1">
    <citation type="journal article" date="2020" name="Nature">
        <title>Bacterial chemolithoautotrophy via manganese oxidation.</title>
        <authorList>
            <person name="Yu H."/>
            <person name="Leadbetter J.R."/>
        </authorList>
    </citation>
    <scope>NUCLEOTIDE SEQUENCE [LARGE SCALE GENOMIC DNA]</scope>
    <source>
        <strain evidence="2 3">RBP-1</strain>
    </source>
</reference>
<evidence type="ECO:0000313" key="2">
    <source>
        <dbReference type="EMBL" id="NKE67719.1"/>
    </source>
</evidence>
<name>A0A7X6I7Y6_9BURK</name>
<dbReference type="PROSITE" id="PS51340">
    <property type="entry name" value="MOSC"/>
    <property type="match status" value="1"/>
</dbReference>
<dbReference type="GO" id="GO:0030170">
    <property type="term" value="F:pyridoxal phosphate binding"/>
    <property type="evidence" value="ECO:0007669"/>
    <property type="project" value="InterPro"/>
</dbReference>
<dbReference type="GO" id="GO:0030151">
    <property type="term" value="F:molybdenum ion binding"/>
    <property type="evidence" value="ECO:0007669"/>
    <property type="project" value="InterPro"/>
</dbReference>
<dbReference type="PANTHER" id="PTHR14237">
    <property type="entry name" value="MOLYBDOPTERIN COFACTOR SULFURASE MOSC"/>
    <property type="match status" value="1"/>
</dbReference>
<gene>
    <name evidence="2" type="ORF">RAMLITH_18005</name>
</gene>
<dbReference type="InterPro" id="IPR005303">
    <property type="entry name" value="MOCOS_middle"/>
</dbReference>
<feature type="domain" description="MOSC" evidence="1">
    <location>
        <begin position="125"/>
        <end position="283"/>
    </location>
</feature>
<keyword evidence="3" id="KW-1185">Reference proteome</keyword>
<dbReference type="PANTHER" id="PTHR14237:SF19">
    <property type="entry name" value="MITOCHONDRIAL AMIDOXIME REDUCING COMPONENT 1"/>
    <property type="match status" value="1"/>
</dbReference>
<dbReference type="RefSeq" id="WP_168108849.1">
    <property type="nucleotide sequence ID" value="NZ_VTOX01000007.1"/>
</dbReference>
<accession>A0A7X6I7Y6</accession>
<sequence>MNSSASAVRARIARLFVYPVKSCAGVEVREALLTETGLDLDRAWMVVDGEGRFVTQRQLPRMALVRPQIRHSEVVLRAPGMLALHLSIDSVEEPVKVRVWGDEVAAYDMGAVAAQWFTDFLGQPLRLVRFDPEQRRLSDARWTSGAEALNQFSDGFPLLVLGEAAVDELNGRLGAAGHAPVGIERFRPNIVLAGLPAHEEDRAARMTIAAAEPVELRLVKPCGRCPIPNIDPATGEVSPHVLATLMQYRRNDLIAGKAAFGMNAIVARGVEQTLRVGQQVDAAAD</sequence>
<organism evidence="2 3">
    <name type="scientific">Ramlibacter lithotrophicus</name>
    <dbReference type="NCBI Taxonomy" id="2606681"/>
    <lineage>
        <taxon>Bacteria</taxon>
        <taxon>Pseudomonadati</taxon>
        <taxon>Pseudomonadota</taxon>
        <taxon>Betaproteobacteria</taxon>
        <taxon>Burkholderiales</taxon>
        <taxon>Comamonadaceae</taxon>
        <taxon>Ramlibacter</taxon>
    </lineage>
</organism>
<evidence type="ECO:0000259" key="1">
    <source>
        <dbReference type="PROSITE" id="PS51340"/>
    </source>
</evidence>
<dbReference type="Pfam" id="PF03476">
    <property type="entry name" value="MOSC_N"/>
    <property type="match status" value="1"/>
</dbReference>
<dbReference type="SUPFAM" id="SSF141673">
    <property type="entry name" value="MOSC N-terminal domain-like"/>
    <property type="match status" value="1"/>
</dbReference>
<dbReference type="SUPFAM" id="SSF50800">
    <property type="entry name" value="PK beta-barrel domain-like"/>
    <property type="match status" value="1"/>
</dbReference>
<dbReference type="InterPro" id="IPR005302">
    <property type="entry name" value="MoCF_Sase_C"/>
</dbReference>
<comment type="caution">
    <text evidence="2">The sequence shown here is derived from an EMBL/GenBank/DDBJ whole genome shotgun (WGS) entry which is preliminary data.</text>
</comment>
<evidence type="ECO:0000313" key="3">
    <source>
        <dbReference type="Proteomes" id="UP000521868"/>
    </source>
</evidence>
<dbReference type="Pfam" id="PF03473">
    <property type="entry name" value="MOSC"/>
    <property type="match status" value="1"/>
</dbReference>
<protein>
    <submittedName>
        <fullName evidence="2">MOSC domain-containing protein</fullName>
    </submittedName>
</protein>